<name>A0A9P8L326_9PEZI</name>
<evidence type="ECO:0000313" key="2">
    <source>
        <dbReference type="EMBL" id="KAH0541449.1"/>
    </source>
</evidence>
<keyword evidence="3" id="KW-1185">Reference proteome</keyword>
<dbReference type="EMBL" id="JAGHQL010000078">
    <property type="protein sequence ID" value="KAH0541449.1"/>
    <property type="molecule type" value="Genomic_DNA"/>
</dbReference>
<evidence type="ECO:0000256" key="1">
    <source>
        <dbReference type="SAM" id="MobiDB-lite"/>
    </source>
</evidence>
<comment type="caution">
    <text evidence="2">The sequence shown here is derived from an EMBL/GenBank/DDBJ whole genome shotgun (WGS) entry which is preliminary data.</text>
</comment>
<dbReference type="OrthoDB" id="5213862at2759"/>
<organism evidence="2 3">
    <name type="scientific">Glutinoglossum americanum</name>
    <dbReference type="NCBI Taxonomy" id="1670608"/>
    <lineage>
        <taxon>Eukaryota</taxon>
        <taxon>Fungi</taxon>
        <taxon>Dikarya</taxon>
        <taxon>Ascomycota</taxon>
        <taxon>Pezizomycotina</taxon>
        <taxon>Geoglossomycetes</taxon>
        <taxon>Geoglossales</taxon>
        <taxon>Geoglossaceae</taxon>
        <taxon>Glutinoglossum</taxon>
    </lineage>
</organism>
<dbReference type="AlphaFoldDB" id="A0A9P8L326"/>
<accession>A0A9P8L326</accession>
<feature type="region of interest" description="Disordered" evidence="1">
    <location>
        <begin position="297"/>
        <end position="324"/>
    </location>
</feature>
<sequence length="508" mass="56151">MSSRGVCSSVASLLDPRADRLAILTSYANSSCPHKIYRTHVLFPLQPPDLGKVLEALDAMTIIRPNNRAAPSDDGLNHAIEAAFNIFLSPEPPDRGSIDGNLAAEIYGHLFLISEKPPKNIDLPERCETVQIHFVNPSVVPWTGSREGNNGWQLDSNFSCSSSTNSALRGDSWSSLKAIIEHARLGNSLGQLRDLSIGMKPMSNCEVEAIMGETKHQRLSPGQRVLVFAKLRVGPHSLLQHPATVPRPQDQGAQTSTHLLEQLDAILGQAKTEILKVEVKYKHSLFSADTIISTTSTARLRRHTQQSSWNSRPNGKLSSSSDNHQSCVQRHLGHFIASNHSPIRALSALEDMFGETTAPPACPAHFEQLRGELRHQAWISDRLDALQNEVLYGHSGSMPLLDHPKNNKNQASTTTRTQKTGSVIVNKRLVRIPSKESVDEARRIWVEMRKKARGRESIRELSDYMPVSDENLMKIAEKALSNKRSLGADTLKSIATGRRKSGLFAPWL</sequence>
<evidence type="ECO:0000313" key="3">
    <source>
        <dbReference type="Proteomes" id="UP000698800"/>
    </source>
</evidence>
<gene>
    <name evidence="2" type="ORF">FGG08_004058</name>
</gene>
<reference evidence="2" key="1">
    <citation type="submission" date="2021-03" db="EMBL/GenBank/DDBJ databases">
        <title>Comparative genomics and phylogenomic investigation of the class Geoglossomycetes provide insights into ecological specialization and systematics.</title>
        <authorList>
            <person name="Melie T."/>
            <person name="Pirro S."/>
            <person name="Miller A.N."/>
            <person name="Quandt A."/>
        </authorList>
    </citation>
    <scope>NUCLEOTIDE SEQUENCE</scope>
    <source>
        <strain evidence="2">GBOQ0MN5Z8</strain>
    </source>
</reference>
<feature type="region of interest" description="Disordered" evidence="1">
    <location>
        <begin position="397"/>
        <end position="418"/>
    </location>
</feature>
<dbReference type="Proteomes" id="UP000698800">
    <property type="component" value="Unassembled WGS sequence"/>
</dbReference>
<feature type="compositionally biased region" description="Polar residues" evidence="1">
    <location>
        <begin position="407"/>
        <end position="418"/>
    </location>
</feature>
<protein>
    <submittedName>
        <fullName evidence="2">Uncharacterized protein</fullName>
    </submittedName>
</protein>
<proteinExistence type="predicted"/>
<feature type="compositionally biased region" description="Polar residues" evidence="1">
    <location>
        <begin position="305"/>
        <end position="324"/>
    </location>
</feature>